<evidence type="ECO:0008006" key="3">
    <source>
        <dbReference type="Google" id="ProtNLM"/>
    </source>
</evidence>
<evidence type="ECO:0000313" key="1">
    <source>
        <dbReference type="EMBL" id="MCW0482732.1"/>
    </source>
</evidence>
<proteinExistence type="predicted"/>
<name>A0AA42C9P5_9BACT</name>
<dbReference type="AlphaFoldDB" id="A0AA42C9P5"/>
<dbReference type="RefSeq" id="WP_282591337.1">
    <property type="nucleotide sequence ID" value="NZ_JAPAAF010000008.1"/>
</dbReference>
<keyword evidence="2" id="KW-1185">Reference proteome</keyword>
<accession>A0AA42C9P5</accession>
<evidence type="ECO:0000313" key="2">
    <source>
        <dbReference type="Proteomes" id="UP001163821"/>
    </source>
</evidence>
<dbReference type="Proteomes" id="UP001163821">
    <property type="component" value="Unassembled WGS sequence"/>
</dbReference>
<organism evidence="1 2">
    <name type="scientific">Gaoshiqia sediminis</name>
    <dbReference type="NCBI Taxonomy" id="2986998"/>
    <lineage>
        <taxon>Bacteria</taxon>
        <taxon>Pseudomonadati</taxon>
        <taxon>Bacteroidota</taxon>
        <taxon>Bacteroidia</taxon>
        <taxon>Marinilabiliales</taxon>
        <taxon>Prolixibacteraceae</taxon>
        <taxon>Gaoshiqia</taxon>
    </lineage>
</organism>
<comment type="caution">
    <text evidence="1">The sequence shown here is derived from an EMBL/GenBank/DDBJ whole genome shotgun (WGS) entry which is preliminary data.</text>
</comment>
<sequence>MNNATKYFVSRCNELLNQKTFDSYRVSLHNPVSIFRELENTIKKFHNKQVKKYNPTITAIVGEAIQIAENECIGGVLELSNYKKHQVISILSASAKDEKRIKSLSLLSRSLIRANNDFKFNLFREIESLLIANESVDIKKINCLSSWLMSELIYTGYSRSFIKSRISKFSDSLNSGNALQPAFVKFRCTLNHGPETYRVIFKIKLSQKDAFRVNSGSLSVLDEFPGQFRENDRIKKSFRSLKADELYISISIDAFDFKEAVKDSYQRISEIIDINILHQSVNTIVFEKQAFAYHLSSRRFRMEPLEELLDGFYTYQEQEFERFAQNYTTVTEGTSSREKLRSAIRFYKLGNESAELEHKILNYWIGFEQLYSSEYTDEDSINRIKNFFIALNSSFYIQRRANYLIDTLNRFAITLEGKSIEKSHLFSHATMEVIKSASVDDPLAFHRLEKYIELFYGKKTIQKSLERHSTRLEQHLTRIYRIRNEVVHEGRASANLELVAGHLRHYLLFSIEQITHALAENPVLENLDDVFVCFENLFEQVKTAENIQQVFNICDYKGYME</sequence>
<dbReference type="EMBL" id="JAPAAF010000008">
    <property type="protein sequence ID" value="MCW0482732.1"/>
    <property type="molecule type" value="Genomic_DNA"/>
</dbReference>
<reference evidence="1" key="1">
    <citation type="submission" date="2022-10" db="EMBL/GenBank/DDBJ databases">
        <title>Gaoshiqiia sediminis gen. nov., sp. nov., isolated from coastal sediment.</title>
        <authorList>
            <person name="Yu W.X."/>
            <person name="Mu D.S."/>
            <person name="Du J.Z."/>
            <person name="Liang Y.Q."/>
        </authorList>
    </citation>
    <scope>NUCLEOTIDE SEQUENCE</scope>
    <source>
        <strain evidence="1">A06</strain>
    </source>
</reference>
<gene>
    <name evidence="1" type="ORF">N2K84_08345</name>
</gene>
<protein>
    <recommendedName>
        <fullName evidence="3">Apea-like HEPN domain-containing protein</fullName>
    </recommendedName>
</protein>